<keyword evidence="3" id="KW-0813">Transport</keyword>
<dbReference type="EMBL" id="PPXC01000017">
    <property type="protein sequence ID" value="POH72076.1"/>
    <property type="molecule type" value="Genomic_DNA"/>
</dbReference>
<dbReference type="Gene3D" id="1.10.3470.10">
    <property type="entry name" value="ABC transporter involved in vitamin B12 uptake, BtuC"/>
    <property type="match status" value="1"/>
</dbReference>
<evidence type="ECO:0000256" key="1">
    <source>
        <dbReference type="ARBA" id="ARBA00004651"/>
    </source>
</evidence>
<dbReference type="RefSeq" id="WP_103467095.1">
    <property type="nucleotide sequence ID" value="NZ_PPXC01000017.1"/>
</dbReference>
<evidence type="ECO:0000256" key="2">
    <source>
        <dbReference type="ARBA" id="ARBA00007935"/>
    </source>
</evidence>
<evidence type="ECO:0000313" key="11">
    <source>
        <dbReference type="Proteomes" id="UP000237061"/>
    </source>
</evidence>
<feature type="region of interest" description="Disordered" evidence="8">
    <location>
        <begin position="1"/>
        <end position="31"/>
    </location>
</feature>
<evidence type="ECO:0000256" key="3">
    <source>
        <dbReference type="ARBA" id="ARBA00022448"/>
    </source>
</evidence>
<keyword evidence="7 9" id="KW-0472">Membrane</keyword>
<dbReference type="PANTHER" id="PTHR30472">
    <property type="entry name" value="FERRIC ENTEROBACTIN TRANSPORT SYSTEM PERMEASE PROTEIN"/>
    <property type="match status" value="1"/>
</dbReference>
<sequence length="395" mass="41117">MTATIPSEAVTSAEEAEESKESAAAAKTGQAKTKRTAKDRLILGILAAALAVTALVAAGTGQLHIAPVEVIGSIIHGFNNWLQGWLDYFGTGWNAPFGSAPLPEHARGYETLWSVRFPRVVLAMIVGAALACAGTVMQGVFGNPLAEPAVVGVSSGAAVGASTAIVTGLATQGNWVVAICAFLGGLITTLLVYSLSRSKGRTEVVTLVLTGIAVNAFTFAMIAFYTYVADPNAREQLIFWQLGSLNGASWLSVASVLPLLLAGLFMAFMAAGKLDLLALGERSARHLGVNVERLRMTMIVTVALLVGAGVAFTGIVSFVGLVVPHLIRIIAGPGHKLLLPASALGGALLVLLADLGARTLVTYSDLPLGMLTALIGGPFFFWLLRRTRNEQGGWA</sequence>
<evidence type="ECO:0000313" key="10">
    <source>
        <dbReference type="EMBL" id="POH72076.1"/>
    </source>
</evidence>
<dbReference type="InterPro" id="IPR037294">
    <property type="entry name" value="ABC_BtuC-like"/>
</dbReference>
<dbReference type="SUPFAM" id="SSF81345">
    <property type="entry name" value="ABC transporter involved in vitamin B12 uptake, BtuC"/>
    <property type="match status" value="1"/>
</dbReference>
<dbReference type="InterPro" id="IPR000522">
    <property type="entry name" value="ABC_transptr_permease_BtuC"/>
</dbReference>
<feature type="transmembrane region" description="Helical" evidence="9">
    <location>
        <begin position="337"/>
        <end position="357"/>
    </location>
</feature>
<feature type="transmembrane region" description="Helical" evidence="9">
    <location>
        <begin position="117"/>
        <end position="137"/>
    </location>
</feature>
<evidence type="ECO:0000256" key="9">
    <source>
        <dbReference type="SAM" id="Phobius"/>
    </source>
</evidence>
<comment type="subcellular location">
    <subcellularLocation>
        <location evidence="1">Cell membrane</location>
        <topology evidence="1">Multi-pass membrane protein</topology>
    </subcellularLocation>
</comment>
<evidence type="ECO:0000256" key="4">
    <source>
        <dbReference type="ARBA" id="ARBA00022475"/>
    </source>
</evidence>
<feature type="transmembrane region" description="Helical" evidence="9">
    <location>
        <begin position="207"/>
        <end position="228"/>
    </location>
</feature>
<dbReference type="FunFam" id="1.10.3470.10:FF:000001">
    <property type="entry name" value="Vitamin B12 ABC transporter permease BtuC"/>
    <property type="match status" value="1"/>
</dbReference>
<feature type="transmembrane region" description="Helical" evidence="9">
    <location>
        <begin position="298"/>
        <end position="331"/>
    </location>
</feature>
<evidence type="ECO:0000256" key="5">
    <source>
        <dbReference type="ARBA" id="ARBA00022692"/>
    </source>
</evidence>
<dbReference type="AlphaFoldDB" id="A0A2S3ZS58"/>
<keyword evidence="11" id="KW-1185">Reference proteome</keyword>
<feature type="transmembrane region" description="Helical" evidence="9">
    <location>
        <begin position="149"/>
        <end position="169"/>
    </location>
</feature>
<feature type="transmembrane region" description="Helical" evidence="9">
    <location>
        <begin position="366"/>
        <end position="384"/>
    </location>
</feature>
<name>A0A2S3ZS58_ARTGL</name>
<feature type="transmembrane region" description="Helical" evidence="9">
    <location>
        <begin position="248"/>
        <end position="277"/>
    </location>
</feature>
<comment type="similarity">
    <text evidence="2">Belongs to the binding-protein-dependent transport system permease family. FecCD subfamily.</text>
</comment>
<keyword evidence="5 9" id="KW-0812">Transmembrane</keyword>
<dbReference type="GO" id="GO:0033214">
    <property type="term" value="P:siderophore-iron import into cell"/>
    <property type="evidence" value="ECO:0007669"/>
    <property type="project" value="TreeGrafter"/>
</dbReference>
<gene>
    <name evidence="10" type="ORF">CVS27_17265</name>
</gene>
<keyword evidence="6 9" id="KW-1133">Transmembrane helix</keyword>
<feature type="compositionally biased region" description="Low complexity" evidence="8">
    <location>
        <begin position="22"/>
        <end position="31"/>
    </location>
</feature>
<evidence type="ECO:0000256" key="8">
    <source>
        <dbReference type="SAM" id="MobiDB-lite"/>
    </source>
</evidence>
<feature type="transmembrane region" description="Helical" evidence="9">
    <location>
        <begin position="41"/>
        <end position="60"/>
    </location>
</feature>
<dbReference type="Proteomes" id="UP000237061">
    <property type="component" value="Unassembled WGS sequence"/>
</dbReference>
<proteinExistence type="inferred from homology"/>
<protein>
    <submittedName>
        <fullName evidence="10">Heme ABC transporter permease</fullName>
    </submittedName>
</protein>
<dbReference type="GO" id="GO:0022857">
    <property type="term" value="F:transmembrane transporter activity"/>
    <property type="evidence" value="ECO:0007669"/>
    <property type="project" value="InterPro"/>
</dbReference>
<dbReference type="PANTHER" id="PTHR30472:SF25">
    <property type="entry name" value="ABC TRANSPORTER PERMEASE PROTEIN MJ0876-RELATED"/>
    <property type="match status" value="1"/>
</dbReference>
<evidence type="ECO:0000256" key="7">
    <source>
        <dbReference type="ARBA" id="ARBA00023136"/>
    </source>
</evidence>
<keyword evidence="4" id="KW-1003">Cell membrane</keyword>
<feature type="transmembrane region" description="Helical" evidence="9">
    <location>
        <begin position="175"/>
        <end position="195"/>
    </location>
</feature>
<dbReference type="GO" id="GO:0005886">
    <property type="term" value="C:plasma membrane"/>
    <property type="evidence" value="ECO:0007669"/>
    <property type="project" value="UniProtKB-SubCell"/>
</dbReference>
<dbReference type="Pfam" id="PF01032">
    <property type="entry name" value="FecCD"/>
    <property type="match status" value="1"/>
</dbReference>
<evidence type="ECO:0000256" key="6">
    <source>
        <dbReference type="ARBA" id="ARBA00022989"/>
    </source>
</evidence>
<organism evidence="10 11">
    <name type="scientific">Arthrobacter glacialis</name>
    <dbReference type="NCBI Taxonomy" id="1664"/>
    <lineage>
        <taxon>Bacteria</taxon>
        <taxon>Bacillati</taxon>
        <taxon>Actinomycetota</taxon>
        <taxon>Actinomycetes</taxon>
        <taxon>Micrococcales</taxon>
        <taxon>Micrococcaceae</taxon>
        <taxon>Arthrobacter</taxon>
    </lineage>
</organism>
<dbReference type="CDD" id="cd06550">
    <property type="entry name" value="TM_ABC_iron-siderophores_like"/>
    <property type="match status" value="1"/>
</dbReference>
<accession>A0A2S3ZS58</accession>
<reference evidence="10 11" key="1">
    <citation type="submission" date="2018-01" db="EMBL/GenBank/DDBJ databases">
        <title>Arthrobacter sp. nov., from glaciers in China.</title>
        <authorList>
            <person name="Liu Q."/>
            <person name="Xin Y.-H."/>
        </authorList>
    </citation>
    <scope>NUCLEOTIDE SEQUENCE [LARGE SCALE GENOMIC DNA]</scope>
    <source>
        <strain evidence="10 11">HLT2-12-2</strain>
    </source>
</reference>
<comment type="caution">
    <text evidence="10">The sequence shown here is derived from an EMBL/GenBank/DDBJ whole genome shotgun (WGS) entry which is preliminary data.</text>
</comment>